<dbReference type="SMART" id="SM00091">
    <property type="entry name" value="PAS"/>
    <property type="match status" value="1"/>
</dbReference>
<dbReference type="Gene3D" id="3.30.450.20">
    <property type="entry name" value="PAS domain"/>
    <property type="match status" value="1"/>
</dbReference>
<evidence type="ECO:0000313" key="12">
    <source>
        <dbReference type="Proteomes" id="UP000318081"/>
    </source>
</evidence>
<organism evidence="11 12">
    <name type="scientific">Stieleria magnilauensis</name>
    <dbReference type="NCBI Taxonomy" id="2527963"/>
    <lineage>
        <taxon>Bacteria</taxon>
        <taxon>Pseudomonadati</taxon>
        <taxon>Planctomycetota</taxon>
        <taxon>Planctomycetia</taxon>
        <taxon>Pirellulales</taxon>
        <taxon>Pirellulaceae</taxon>
        <taxon>Stieleria</taxon>
    </lineage>
</organism>
<keyword evidence="3 4" id="KW-0597">Phosphoprotein</keyword>
<dbReference type="CDD" id="cd00156">
    <property type="entry name" value="REC"/>
    <property type="match status" value="1"/>
</dbReference>
<dbReference type="Gene3D" id="3.40.50.2300">
    <property type="match status" value="1"/>
</dbReference>
<dbReference type="InterPro" id="IPR001789">
    <property type="entry name" value="Sig_transdc_resp-reg_receiver"/>
</dbReference>
<evidence type="ECO:0000256" key="3">
    <source>
        <dbReference type="ARBA" id="ARBA00022553"/>
    </source>
</evidence>
<dbReference type="Gene3D" id="3.30.565.10">
    <property type="entry name" value="Histidine kinase-like ATPase, C-terminal domain"/>
    <property type="match status" value="1"/>
</dbReference>
<dbReference type="InterPro" id="IPR036890">
    <property type="entry name" value="HATPase_C_sf"/>
</dbReference>
<dbReference type="SUPFAM" id="SSF52172">
    <property type="entry name" value="CheY-like"/>
    <property type="match status" value="1"/>
</dbReference>
<keyword evidence="5" id="KW-0175">Coiled coil</keyword>
<dbReference type="Pfam" id="PF02518">
    <property type="entry name" value="HATPase_c"/>
    <property type="match status" value="1"/>
</dbReference>
<dbReference type="PANTHER" id="PTHR43065">
    <property type="entry name" value="SENSOR HISTIDINE KINASE"/>
    <property type="match status" value="1"/>
</dbReference>
<accession>A0ABX5XUG2</accession>
<dbReference type="InterPro" id="IPR013783">
    <property type="entry name" value="Ig-like_fold"/>
</dbReference>
<dbReference type="InterPro" id="IPR036034">
    <property type="entry name" value="PDZ_sf"/>
</dbReference>
<evidence type="ECO:0000313" key="11">
    <source>
        <dbReference type="EMBL" id="QDV85680.1"/>
    </source>
</evidence>
<keyword evidence="11" id="KW-0808">Transferase</keyword>
<feature type="domain" description="PDZ" evidence="6">
    <location>
        <begin position="232"/>
        <end position="300"/>
    </location>
</feature>
<evidence type="ECO:0000256" key="2">
    <source>
        <dbReference type="ARBA" id="ARBA00012438"/>
    </source>
</evidence>
<dbReference type="InterPro" id="IPR036278">
    <property type="entry name" value="Sialidase_sf"/>
</dbReference>
<dbReference type="PROSITE" id="PS50110">
    <property type="entry name" value="RESPONSE_REGULATORY"/>
    <property type="match status" value="1"/>
</dbReference>
<feature type="domain" description="PAS" evidence="9">
    <location>
        <begin position="911"/>
        <end position="981"/>
    </location>
</feature>
<dbReference type="CDD" id="cd00082">
    <property type="entry name" value="HisKA"/>
    <property type="match status" value="1"/>
</dbReference>
<feature type="domain" description="Response regulatory" evidence="8">
    <location>
        <begin position="1320"/>
        <end position="1430"/>
    </location>
</feature>
<dbReference type="Pfam" id="PF00072">
    <property type="entry name" value="Response_reg"/>
    <property type="match status" value="1"/>
</dbReference>
<dbReference type="InterPro" id="IPR003594">
    <property type="entry name" value="HATPase_dom"/>
</dbReference>
<dbReference type="Pfam" id="PF08447">
    <property type="entry name" value="PAS_3"/>
    <property type="match status" value="1"/>
</dbReference>
<dbReference type="GO" id="GO:0004673">
    <property type="term" value="F:protein histidine kinase activity"/>
    <property type="evidence" value="ECO:0007669"/>
    <property type="project" value="UniProtKB-EC"/>
</dbReference>
<dbReference type="CDD" id="cd00130">
    <property type="entry name" value="PAS"/>
    <property type="match status" value="1"/>
</dbReference>
<dbReference type="InterPro" id="IPR041489">
    <property type="entry name" value="PDZ_6"/>
</dbReference>
<dbReference type="InterPro" id="IPR000014">
    <property type="entry name" value="PAS"/>
</dbReference>
<name>A0ABX5XUG2_9BACT</name>
<protein>
    <recommendedName>
        <fullName evidence="2">histidine kinase</fullName>
        <ecNumber evidence="2">2.7.13.3</ecNumber>
    </recommendedName>
</protein>
<dbReference type="PANTHER" id="PTHR43065:SF42">
    <property type="entry name" value="TWO-COMPONENT SENSOR PPRA"/>
    <property type="match status" value="1"/>
</dbReference>
<evidence type="ECO:0000259" key="7">
    <source>
        <dbReference type="PROSITE" id="PS50109"/>
    </source>
</evidence>
<proteinExistence type="predicted"/>
<dbReference type="Proteomes" id="UP000318081">
    <property type="component" value="Chromosome"/>
</dbReference>
<dbReference type="EC" id="2.7.13.3" evidence="2"/>
<dbReference type="InterPro" id="IPR003661">
    <property type="entry name" value="HisK_dim/P_dom"/>
</dbReference>
<dbReference type="InterPro" id="IPR013655">
    <property type="entry name" value="PAS_fold_3"/>
</dbReference>
<evidence type="ECO:0000256" key="5">
    <source>
        <dbReference type="SAM" id="Coils"/>
    </source>
</evidence>
<dbReference type="PROSITE" id="PS50113">
    <property type="entry name" value="PAC"/>
    <property type="match status" value="1"/>
</dbReference>
<dbReference type="NCBIfam" id="TIGR00229">
    <property type="entry name" value="sensory_box"/>
    <property type="match status" value="1"/>
</dbReference>
<dbReference type="Gene3D" id="2.130.10.10">
    <property type="entry name" value="YVTN repeat-like/Quinoprotein amine dehydrogenase"/>
    <property type="match status" value="3"/>
</dbReference>
<dbReference type="PROSITE" id="PS50109">
    <property type="entry name" value="HIS_KIN"/>
    <property type="match status" value="1"/>
</dbReference>
<dbReference type="PROSITE" id="PS50112">
    <property type="entry name" value="PAS"/>
    <property type="match status" value="1"/>
</dbReference>
<dbReference type="SUPFAM" id="SSF55874">
    <property type="entry name" value="ATPase domain of HSP90 chaperone/DNA topoisomerase II/histidine kinase"/>
    <property type="match status" value="1"/>
</dbReference>
<dbReference type="InterPro" id="IPR004358">
    <property type="entry name" value="Sig_transdc_His_kin-like_C"/>
</dbReference>
<gene>
    <name evidence="11" type="primary">zraS_4</name>
    <name evidence="11" type="ORF">TBK1r_46950</name>
</gene>
<dbReference type="Gene3D" id="2.30.42.10">
    <property type="match status" value="1"/>
</dbReference>
<sequence>MEIGRDHLPAGKDLLKPMKTRAITLRPTNTGSPKRCTAIPHLAIGVIAVVATLNIVTTLDVAIAEEPYKIEYSDPLAEPWRISRFPEVDHLRLRCLEEDLDGNVWFGVQDGVLQYDGYSWTHHGSDQGLPPLEVKSLTTLANGDLVAATLSGLYRKSGPHWKRIFPRADQPTWGFSGEVIESHDGTIWASCSRGLVRLTSETSTLFTGREFVELFQREKLFNKVIPLPDDCLQRKGYDQTLGIVFSGNQVAALSENSPARGAGLRPKDRVLSVNGTPLRSVVSLSKAPGKQIRLRIERPTSGEQQTIVIATEGISGTYLSPSTEFVLEDSADRIWAGGLNGVLTMSPDGGETWRTWTKSDCPVQGRVHQLLETSDGNVWAFASRQANCAVYFDGQRWNDDHSTDLGVNVSDAVQVSDGSIWVSSLNRIYVYRNGRWKSYDARDAKLPSRSQRMLSATDGSLWILGNNQPVVRIELSPDKFTSLNGPTYQCTDSTGAQWFVTDNKQRIVRREGGETISFGAEDGVIGHPTNIVSLPNIGVVAIGAHRGTSAVATYDGQTWTRRTFPEVAEGFSNKAFTVTRQGHLWVGGKSKRNRGQVGGLVSGVGDDWKHLRPPLAPPYLGWIVELHDGRMMAGNSTGVWTSGGTHWWAVTDPLLHGVSCPDGTVDADGTVWLASRSNGVLRFQNDKWTSLDIADGLASNEISAIHADHQGTVWASTRDGLCRFDGQRFRRIDFPQELGRRSIQSNSGDGIWLDGVIRYSADPDPPRATLDQSTITVDPGAQTIVSWSGVDKWNRTAANDLRWSWRVDRGAWSPFAKQNQVALDNLPVGNHTLEVRVSDGDANVSPAARAVEITVLQPYWMRTWFLSVAAMLLALITWLATSLIRRTLALRRTNRQLQRAREELANQFAEKSAQFRAICDCSPVGIFVTNNANEITYFNSYLAEVAGLKGEPESQSTWLDAVHPDDRDHIQASWHAGARANAGSQFSFSGRLMHPDGTIRNFNVVADRIERDGQRLGYVGALEDVTEKLIADQELKESNLQLREALDRLANAQEIAIKRERLNALGRMAAGVAHDINNSLTPLLTYAEMLEQDSDLQGASRNWLKLIRLGVTDTAETVRRLEHFYRESHNREFLEVLDLDHIVTQSVELTRPRWQNDSLSTGKQISVHTDFSANPLVKGNGTQLRAVLTNLIFNAVDAIDDQGQITIRVDADESSAIVDVSDSGRGMSAEQLQHCTEPFYTTNTKGSGLGLSECDGIVRQHGGKLHVQSRPGKGTTVQFRLPREHETQPPIDEDSVPTAAALDADADGAETSRRAPDEFRVLCIDDDELVRQSTVAVLQSLQLSVETAEDGPTALKRLQQQEFQLVLCDQGLPGMDGLTVLKHIKSRQPNLPVIMVSGWSLPQYDGVQPDGFLEKPFAMLDLTQLIESLLECADA</sequence>
<dbReference type="InterPro" id="IPR015943">
    <property type="entry name" value="WD40/YVTN_repeat-like_dom_sf"/>
</dbReference>
<dbReference type="Pfam" id="PF17820">
    <property type="entry name" value="PDZ_6"/>
    <property type="match status" value="1"/>
</dbReference>
<reference evidence="11 12" key="1">
    <citation type="submission" date="2019-02" db="EMBL/GenBank/DDBJ databases">
        <title>Deep-cultivation of Planctomycetes and their phenomic and genomic characterization uncovers novel biology.</title>
        <authorList>
            <person name="Wiegand S."/>
            <person name="Jogler M."/>
            <person name="Boedeker C."/>
            <person name="Pinto D."/>
            <person name="Vollmers J."/>
            <person name="Rivas-Marin E."/>
            <person name="Kohn T."/>
            <person name="Peeters S.H."/>
            <person name="Heuer A."/>
            <person name="Rast P."/>
            <person name="Oberbeckmann S."/>
            <person name="Bunk B."/>
            <person name="Jeske O."/>
            <person name="Meyerdierks A."/>
            <person name="Storesund J.E."/>
            <person name="Kallscheuer N."/>
            <person name="Luecker S."/>
            <person name="Lage O.M."/>
            <person name="Pohl T."/>
            <person name="Merkel B.J."/>
            <person name="Hornburger P."/>
            <person name="Mueller R.-W."/>
            <person name="Bruemmer F."/>
            <person name="Labrenz M."/>
            <person name="Spormann A.M."/>
            <person name="Op den Camp H."/>
            <person name="Overmann J."/>
            <person name="Amann R."/>
            <person name="Jetten M.S.M."/>
            <person name="Mascher T."/>
            <person name="Medema M.H."/>
            <person name="Devos D.P."/>
            <person name="Kaster A.-K."/>
            <person name="Ovreas L."/>
            <person name="Rohde M."/>
            <person name="Galperin M.Y."/>
            <person name="Jogler C."/>
        </authorList>
    </citation>
    <scope>NUCLEOTIDE SEQUENCE [LARGE SCALE GENOMIC DNA]</scope>
    <source>
        <strain evidence="11 12">TBK1r</strain>
    </source>
</reference>
<evidence type="ECO:0000259" key="8">
    <source>
        <dbReference type="PROSITE" id="PS50110"/>
    </source>
</evidence>
<feature type="domain" description="PAC" evidence="10">
    <location>
        <begin position="986"/>
        <end position="1037"/>
    </location>
</feature>
<dbReference type="SMART" id="SM00388">
    <property type="entry name" value="HisKA"/>
    <property type="match status" value="1"/>
</dbReference>
<dbReference type="EMBL" id="CP036432">
    <property type="protein sequence ID" value="QDV85680.1"/>
    <property type="molecule type" value="Genomic_DNA"/>
</dbReference>
<dbReference type="SUPFAM" id="SSF47384">
    <property type="entry name" value="Homodimeric domain of signal transducing histidine kinase"/>
    <property type="match status" value="1"/>
</dbReference>
<evidence type="ECO:0000256" key="4">
    <source>
        <dbReference type="PROSITE-ProRule" id="PRU00169"/>
    </source>
</evidence>
<evidence type="ECO:0000259" key="6">
    <source>
        <dbReference type="PROSITE" id="PS50106"/>
    </source>
</evidence>
<evidence type="ECO:0000259" key="10">
    <source>
        <dbReference type="PROSITE" id="PS50113"/>
    </source>
</evidence>
<dbReference type="Gene3D" id="1.10.287.130">
    <property type="match status" value="1"/>
</dbReference>
<evidence type="ECO:0000259" key="9">
    <source>
        <dbReference type="PROSITE" id="PS50112"/>
    </source>
</evidence>
<comment type="catalytic activity">
    <reaction evidence="1">
        <text>ATP + protein L-histidine = ADP + protein N-phospho-L-histidine.</text>
        <dbReference type="EC" id="2.7.13.3"/>
    </reaction>
</comment>
<dbReference type="SUPFAM" id="SSF50939">
    <property type="entry name" value="Sialidases"/>
    <property type="match status" value="2"/>
</dbReference>
<dbReference type="InterPro" id="IPR001478">
    <property type="entry name" value="PDZ"/>
</dbReference>
<dbReference type="InterPro" id="IPR000700">
    <property type="entry name" value="PAS-assoc_C"/>
</dbReference>
<dbReference type="Gene3D" id="2.60.40.10">
    <property type="entry name" value="Immunoglobulins"/>
    <property type="match status" value="1"/>
</dbReference>
<feature type="modified residue" description="4-aspartylphosphate" evidence="4">
    <location>
        <position position="1369"/>
    </location>
</feature>
<dbReference type="SUPFAM" id="SSF50156">
    <property type="entry name" value="PDZ domain-like"/>
    <property type="match status" value="1"/>
</dbReference>
<dbReference type="InterPro" id="IPR011006">
    <property type="entry name" value="CheY-like_superfamily"/>
</dbReference>
<feature type="coiled-coil region" evidence="5">
    <location>
        <begin position="887"/>
        <end position="914"/>
    </location>
</feature>
<evidence type="ECO:0000256" key="1">
    <source>
        <dbReference type="ARBA" id="ARBA00000085"/>
    </source>
</evidence>
<feature type="domain" description="Histidine kinase" evidence="7">
    <location>
        <begin position="1071"/>
        <end position="1285"/>
    </location>
</feature>
<keyword evidence="12" id="KW-1185">Reference proteome</keyword>
<dbReference type="SMART" id="SM00448">
    <property type="entry name" value="REC"/>
    <property type="match status" value="1"/>
</dbReference>
<dbReference type="SUPFAM" id="SSF55785">
    <property type="entry name" value="PYP-like sensor domain (PAS domain)"/>
    <property type="match status" value="1"/>
</dbReference>
<dbReference type="SMART" id="SM00387">
    <property type="entry name" value="HATPase_c"/>
    <property type="match status" value="1"/>
</dbReference>
<dbReference type="PROSITE" id="PS50106">
    <property type="entry name" value="PDZ"/>
    <property type="match status" value="1"/>
</dbReference>
<dbReference type="PRINTS" id="PR00344">
    <property type="entry name" value="BCTRLSENSOR"/>
</dbReference>
<dbReference type="InterPro" id="IPR005467">
    <property type="entry name" value="His_kinase_dom"/>
</dbReference>
<dbReference type="InterPro" id="IPR036097">
    <property type="entry name" value="HisK_dim/P_sf"/>
</dbReference>
<dbReference type="InterPro" id="IPR035965">
    <property type="entry name" value="PAS-like_dom_sf"/>
</dbReference>
<dbReference type="SMART" id="SM00228">
    <property type="entry name" value="PDZ"/>
    <property type="match status" value="1"/>
</dbReference>